<keyword evidence="8 14" id="KW-0378">Hydrolase</keyword>
<dbReference type="NCBIfam" id="NF008758">
    <property type="entry name" value="PRK11789.1"/>
    <property type="match status" value="1"/>
</dbReference>
<evidence type="ECO:0000259" key="13">
    <source>
        <dbReference type="SMART" id="SM00644"/>
    </source>
</evidence>
<keyword evidence="9" id="KW-0862">Zinc</keyword>
<comment type="similarity">
    <text evidence="4">Belongs to the N-acetylmuramoyl-L-alanine amidase 2 family.</text>
</comment>
<evidence type="ECO:0000256" key="4">
    <source>
        <dbReference type="ARBA" id="ARBA00007553"/>
    </source>
</evidence>
<sequence length="125" mass="14266">MKELDGICVSAHLYIRRDGSIVQFVPLNKSAWHAGVSQHKGREACNDFSVGIELQGTDVLPYTEQQYHTLIQVTQTIREIFTKITVENIVGHVHIAPDRKTDPRASFDWQKYKTELVQTETKSNL</sequence>
<dbReference type="Proteomes" id="UP001528411">
    <property type="component" value="Unassembled WGS sequence"/>
</dbReference>
<evidence type="ECO:0000256" key="5">
    <source>
        <dbReference type="ARBA" id="ARBA00011901"/>
    </source>
</evidence>
<proteinExistence type="inferred from homology"/>
<keyword evidence="15" id="KW-1185">Reference proteome</keyword>
<accession>A0ABT5FCW9</accession>
<dbReference type="InterPro" id="IPR051206">
    <property type="entry name" value="NAMLAA_amidase_2"/>
</dbReference>
<dbReference type="EMBL" id="JAQOMS010000002">
    <property type="protein sequence ID" value="MDC2889396.1"/>
    <property type="molecule type" value="Genomic_DNA"/>
</dbReference>
<keyword evidence="6" id="KW-0963">Cytoplasm</keyword>
<evidence type="ECO:0000256" key="1">
    <source>
        <dbReference type="ARBA" id="ARBA00001561"/>
    </source>
</evidence>
<evidence type="ECO:0000256" key="12">
    <source>
        <dbReference type="ARBA" id="ARBA00042615"/>
    </source>
</evidence>
<evidence type="ECO:0000256" key="10">
    <source>
        <dbReference type="ARBA" id="ARBA00023316"/>
    </source>
</evidence>
<dbReference type="InterPro" id="IPR002502">
    <property type="entry name" value="Amidase_domain"/>
</dbReference>
<name>A0ABT5FCW9_9GAMM</name>
<comment type="catalytic activity">
    <reaction evidence="1">
        <text>Hydrolyzes the link between N-acetylmuramoyl residues and L-amino acid residues in certain cell-wall glycopeptides.</text>
        <dbReference type="EC" id="3.5.1.28"/>
    </reaction>
</comment>
<dbReference type="InterPro" id="IPR036505">
    <property type="entry name" value="Amidase/PGRP_sf"/>
</dbReference>
<dbReference type="PANTHER" id="PTHR30417">
    <property type="entry name" value="N-ACETYLMURAMOYL-L-ALANINE AMIDASE AMID"/>
    <property type="match status" value="1"/>
</dbReference>
<comment type="caution">
    <text evidence="14">The sequence shown here is derived from an EMBL/GenBank/DDBJ whole genome shotgun (WGS) entry which is preliminary data.</text>
</comment>
<evidence type="ECO:0000256" key="9">
    <source>
        <dbReference type="ARBA" id="ARBA00022833"/>
    </source>
</evidence>
<comment type="subcellular location">
    <subcellularLocation>
        <location evidence="3">Cytoplasm</location>
    </subcellularLocation>
</comment>
<dbReference type="SMART" id="SM00644">
    <property type="entry name" value="Ami_2"/>
    <property type="match status" value="1"/>
</dbReference>
<evidence type="ECO:0000256" key="3">
    <source>
        <dbReference type="ARBA" id="ARBA00004496"/>
    </source>
</evidence>
<dbReference type="Pfam" id="PF01510">
    <property type="entry name" value="Amidase_2"/>
    <property type="match status" value="1"/>
</dbReference>
<evidence type="ECO:0000256" key="11">
    <source>
        <dbReference type="ARBA" id="ARBA00039257"/>
    </source>
</evidence>
<evidence type="ECO:0000313" key="15">
    <source>
        <dbReference type="Proteomes" id="UP001528411"/>
    </source>
</evidence>
<dbReference type="SUPFAM" id="SSF55846">
    <property type="entry name" value="N-acetylmuramoyl-L-alanine amidase-like"/>
    <property type="match status" value="1"/>
</dbReference>
<organism evidence="14 15">
    <name type="scientific">Psychrosphaera algicola</name>
    <dbReference type="NCBI Taxonomy" id="3023714"/>
    <lineage>
        <taxon>Bacteria</taxon>
        <taxon>Pseudomonadati</taxon>
        <taxon>Pseudomonadota</taxon>
        <taxon>Gammaproteobacteria</taxon>
        <taxon>Alteromonadales</taxon>
        <taxon>Pseudoalteromonadaceae</taxon>
        <taxon>Psychrosphaera</taxon>
    </lineage>
</organism>
<feature type="domain" description="N-acetylmuramoyl-L-alanine amidase" evidence="13">
    <location>
        <begin position="1"/>
        <end position="104"/>
    </location>
</feature>
<keyword evidence="10" id="KW-0961">Cell wall biogenesis/degradation</keyword>
<evidence type="ECO:0000256" key="2">
    <source>
        <dbReference type="ARBA" id="ARBA00001947"/>
    </source>
</evidence>
<dbReference type="Gene3D" id="3.40.80.10">
    <property type="entry name" value="Peptidoglycan recognition protein-like"/>
    <property type="match status" value="1"/>
</dbReference>
<evidence type="ECO:0000313" key="14">
    <source>
        <dbReference type="EMBL" id="MDC2889396.1"/>
    </source>
</evidence>
<dbReference type="CDD" id="cd06583">
    <property type="entry name" value="PGRP"/>
    <property type="match status" value="1"/>
</dbReference>
<dbReference type="EC" id="3.5.1.28" evidence="5"/>
<evidence type="ECO:0000256" key="6">
    <source>
        <dbReference type="ARBA" id="ARBA00022490"/>
    </source>
</evidence>
<dbReference type="GO" id="GO:0008745">
    <property type="term" value="F:N-acetylmuramoyl-L-alanine amidase activity"/>
    <property type="evidence" value="ECO:0007669"/>
    <property type="project" value="UniProtKB-EC"/>
</dbReference>
<evidence type="ECO:0000256" key="8">
    <source>
        <dbReference type="ARBA" id="ARBA00022801"/>
    </source>
</evidence>
<reference evidence="14 15" key="1">
    <citation type="submission" date="2023-01" db="EMBL/GenBank/DDBJ databases">
        <title>Psychrosphaera sp. nov., isolated from marine algae.</title>
        <authorList>
            <person name="Bayburt H."/>
            <person name="Choi B.J."/>
            <person name="Kim J.M."/>
            <person name="Choi D.G."/>
            <person name="Jeon C.O."/>
        </authorList>
    </citation>
    <scope>NUCLEOTIDE SEQUENCE [LARGE SCALE GENOMIC DNA]</scope>
    <source>
        <strain evidence="14 15">G1-22</strain>
    </source>
</reference>
<protein>
    <recommendedName>
        <fullName evidence="11">1,6-anhydro-N-acetylmuramyl-L-alanine amidase AmpD</fullName>
        <ecNumber evidence="5">3.5.1.28</ecNumber>
    </recommendedName>
    <alternativeName>
        <fullName evidence="12">N-acetylmuramoyl-L-alanine amidase</fullName>
    </alternativeName>
</protein>
<gene>
    <name evidence="14" type="primary">ampD</name>
    <name evidence="14" type="ORF">PN838_12165</name>
</gene>
<comment type="cofactor">
    <cofactor evidence="2">
        <name>Zn(2+)</name>
        <dbReference type="ChEBI" id="CHEBI:29105"/>
    </cofactor>
</comment>
<dbReference type="PANTHER" id="PTHR30417:SF4">
    <property type="entry name" value="1,6-ANHYDRO-N-ACETYLMURAMYL-L-ALANINE AMIDASE AMPD"/>
    <property type="match status" value="1"/>
</dbReference>
<keyword evidence="7" id="KW-0479">Metal-binding</keyword>
<evidence type="ECO:0000256" key="7">
    <source>
        <dbReference type="ARBA" id="ARBA00022723"/>
    </source>
</evidence>